<evidence type="ECO:0000313" key="8">
    <source>
        <dbReference type="EMBL" id="MFC4468996.1"/>
    </source>
</evidence>
<feature type="transmembrane region" description="Helical" evidence="6">
    <location>
        <begin position="104"/>
        <end position="122"/>
    </location>
</feature>
<reference evidence="9" key="1">
    <citation type="journal article" date="2019" name="Int. J. Syst. Evol. Microbiol.">
        <title>The Global Catalogue of Microorganisms (GCM) 10K type strain sequencing project: providing services to taxonomists for standard genome sequencing and annotation.</title>
        <authorList>
            <consortium name="The Broad Institute Genomics Platform"/>
            <consortium name="The Broad Institute Genome Sequencing Center for Infectious Disease"/>
            <person name="Wu L."/>
            <person name="Ma J."/>
        </authorList>
    </citation>
    <scope>NUCLEOTIDE SEQUENCE [LARGE SCALE GENOMIC DNA]</scope>
    <source>
        <strain evidence="9">DT43</strain>
    </source>
</reference>
<dbReference type="PANTHER" id="PTHR23528">
    <property type="match status" value="1"/>
</dbReference>
<accession>A0ABV8YXL1</accession>
<comment type="subcellular location">
    <subcellularLocation>
        <location evidence="1">Cell membrane</location>
        <topology evidence="1">Multi-pass membrane protein</topology>
    </subcellularLocation>
</comment>
<dbReference type="RefSeq" id="WP_386347266.1">
    <property type="nucleotide sequence ID" value="NZ_JBHSFG010000056.1"/>
</dbReference>
<dbReference type="InterPro" id="IPR005829">
    <property type="entry name" value="Sugar_transporter_CS"/>
</dbReference>
<organism evidence="8 9">
    <name type="scientific">Streptomyces xiangluensis</name>
    <dbReference type="NCBI Taxonomy" id="2665720"/>
    <lineage>
        <taxon>Bacteria</taxon>
        <taxon>Bacillati</taxon>
        <taxon>Actinomycetota</taxon>
        <taxon>Actinomycetes</taxon>
        <taxon>Kitasatosporales</taxon>
        <taxon>Streptomycetaceae</taxon>
        <taxon>Streptomyces</taxon>
    </lineage>
</organism>
<dbReference type="Proteomes" id="UP001596012">
    <property type="component" value="Unassembled WGS sequence"/>
</dbReference>
<protein>
    <submittedName>
        <fullName evidence="8">MFS transporter</fullName>
    </submittedName>
</protein>
<evidence type="ECO:0000256" key="4">
    <source>
        <dbReference type="ARBA" id="ARBA00023136"/>
    </source>
</evidence>
<gene>
    <name evidence="8" type="ORF">ACFPH6_31500</name>
</gene>
<dbReference type="InterPro" id="IPR011701">
    <property type="entry name" value="MFS"/>
</dbReference>
<evidence type="ECO:0000256" key="3">
    <source>
        <dbReference type="ARBA" id="ARBA00022989"/>
    </source>
</evidence>
<keyword evidence="2 6" id="KW-0812">Transmembrane</keyword>
<feature type="transmembrane region" description="Helical" evidence="6">
    <location>
        <begin position="278"/>
        <end position="301"/>
    </location>
</feature>
<dbReference type="PANTHER" id="PTHR23528:SF1">
    <property type="entry name" value="MAJOR FACILITATOR SUPERFAMILY (MFS) PROFILE DOMAIN-CONTAINING PROTEIN"/>
    <property type="match status" value="1"/>
</dbReference>
<dbReference type="Gene3D" id="1.20.1250.20">
    <property type="entry name" value="MFS general substrate transporter like domains"/>
    <property type="match status" value="2"/>
</dbReference>
<feature type="domain" description="Major facilitator superfamily (MFS) profile" evidence="7">
    <location>
        <begin position="31"/>
        <end position="427"/>
    </location>
</feature>
<keyword evidence="4 6" id="KW-0472">Membrane</keyword>
<evidence type="ECO:0000256" key="5">
    <source>
        <dbReference type="SAM" id="MobiDB-lite"/>
    </source>
</evidence>
<feature type="transmembrane region" description="Helical" evidence="6">
    <location>
        <begin position="242"/>
        <end position="266"/>
    </location>
</feature>
<feature type="transmembrane region" description="Helical" evidence="6">
    <location>
        <begin position="29"/>
        <end position="53"/>
    </location>
</feature>
<feature type="transmembrane region" description="Helical" evidence="6">
    <location>
        <begin position="187"/>
        <end position="210"/>
    </location>
</feature>
<keyword evidence="3 6" id="KW-1133">Transmembrane helix</keyword>
<feature type="transmembrane region" description="Helical" evidence="6">
    <location>
        <begin position="337"/>
        <end position="363"/>
    </location>
</feature>
<feature type="region of interest" description="Disordered" evidence="5">
    <location>
        <begin position="1"/>
        <end position="24"/>
    </location>
</feature>
<evidence type="ECO:0000259" key="7">
    <source>
        <dbReference type="PROSITE" id="PS50850"/>
    </source>
</evidence>
<keyword evidence="9" id="KW-1185">Reference proteome</keyword>
<dbReference type="InterPro" id="IPR020846">
    <property type="entry name" value="MFS_dom"/>
</dbReference>
<dbReference type="SUPFAM" id="SSF103473">
    <property type="entry name" value="MFS general substrate transporter"/>
    <property type="match status" value="1"/>
</dbReference>
<dbReference type="InterPro" id="IPR036259">
    <property type="entry name" value="MFS_trans_sf"/>
</dbReference>
<feature type="transmembrane region" description="Helical" evidence="6">
    <location>
        <begin position="128"/>
        <end position="150"/>
    </location>
</feature>
<proteinExistence type="predicted"/>
<feature type="transmembrane region" description="Helical" evidence="6">
    <location>
        <begin position="375"/>
        <end position="397"/>
    </location>
</feature>
<evidence type="ECO:0000256" key="1">
    <source>
        <dbReference type="ARBA" id="ARBA00004651"/>
    </source>
</evidence>
<feature type="transmembrane region" description="Helical" evidence="6">
    <location>
        <begin position="403"/>
        <end position="424"/>
    </location>
</feature>
<name>A0ABV8YXL1_9ACTN</name>
<sequence>MASTTQRSATAHDDQPLIPPPTQKAKPRLVVGMALAQMGIFVSLLTPIVAGLTIKVQSLVGPDDAVTSLGIVSSAGAIAALIANPVFGRISDRTTSRYGRRRPWLVIGSLGLTASLLLIATAQSVAVVAIGFFIASVFANAALATFTATVADQIPMSQRGKIGGLMGVMQNVAILGSAYSAKFFATQLLLLFMVPGLVGLLLVGVFVMVLPDKRLPRRPPSEGGLRTVLRTFWVSPRRHPDFALVWVSRFLIVLGAALFTTFRLLYLQRDLALSHSEAAAAMATGVLLYTCVLVVSAQAAGWLSDKVGRRKPFIAGATLIFSAGLAMLVQADSVNGFYIAELVLGLGYGVYVGVDLALVIDVLPSPDNASKDLGVFNIANAGPQVIAPGLGALLVNIGGGHNYGLLLGTAAAICLVGVLAVIPLKAR</sequence>
<dbReference type="EMBL" id="JBHSFG010000056">
    <property type="protein sequence ID" value="MFC4468996.1"/>
    <property type="molecule type" value="Genomic_DNA"/>
</dbReference>
<evidence type="ECO:0000256" key="2">
    <source>
        <dbReference type="ARBA" id="ARBA00022692"/>
    </source>
</evidence>
<evidence type="ECO:0000256" key="6">
    <source>
        <dbReference type="SAM" id="Phobius"/>
    </source>
</evidence>
<dbReference type="Pfam" id="PF07690">
    <property type="entry name" value="MFS_1"/>
    <property type="match status" value="1"/>
</dbReference>
<feature type="transmembrane region" description="Helical" evidence="6">
    <location>
        <begin position="313"/>
        <end position="331"/>
    </location>
</feature>
<comment type="caution">
    <text evidence="8">The sequence shown here is derived from an EMBL/GenBank/DDBJ whole genome shotgun (WGS) entry which is preliminary data.</text>
</comment>
<dbReference type="PROSITE" id="PS00216">
    <property type="entry name" value="SUGAR_TRANSPORT_1"/>
    <property type="match status" value="1"/>
</dbReference>
<feature type="transmembrane region" description="Helical" evidence="6">
    <location>
        <begin position="65"/>
        <end position="83"/>
    </location>
</feature>
<dbReference type="PROSITE" id="PS50850">
    <property type="entry name" value="MFS"/>
    <property type="match status" value="1"/>
</dbReference>
<evidence type="ECO:0000313" key="9">
    <source>
        <dbReference type="Proteomes" id="UP001596012"/>
    </source>
</evidence>